<reference evidence="1 2" key="1">
    <citation type="submission" date="2016-10" db="EMBL/GenBank/DDBJ databases">
        <title>Comparative genome analysis of multiple Pseudomonas spp. focuses on biocontrol and plant growth promoting traits.</title>
        <authorList>
            <person name="Tao X.-Y."/>
            <person name="Taylor C.G."/>
        </authorList>
    </citation>
    <scope>NUCLEOTIDE SEQUENCE [LARGE SCALE GENOMIC DNA]</scope>
    <source>
        <strain evidence="1 2">37D10</strain>
    </source>
</reference>
<comment type="caution">
    <text evidence="1">The sequence shown here is derived from an EMBL/GenBank/DDBJ whole genome shotgun (WGS) entry which is preliminary data.</text>
</comment>
<organism evidence="1 2">
    <name type="scientific">Pseudomonas brassicacearum</name>
    <dbReference type="NCBI Taxonomy" id="930166"/>
    <lineage>
        <taxon>Bacteria</taxon>
        <taxon>Pseudomonadati</taxon>
        <taxon>Pseudomonadota</taxon>
        <taxon>Gammaproteobacteria</taxon>
        <taxon>Pseudomonadales</taxon>
        <taxon>Pseudomonadaceae</taxon>
        <taxon>Pseudomonas</taxon>
    </lineage>
</organism>
<name>A0A423GPQ6_9PSED</name>
<gene>
    <name evidence="1" type="ORF">BK658_19115</name>
</gene>
<evidence type="ECO:0000313" key="2">
    <source>
        <dbReference type="Proteomes" id="UP000284684"/>
    </source>
</evidence>
<dbReference type="EMBL" id="MOBI01000020">
    <property type="protein sequence ID" value="ROM94653.1"/>
    <property type="molecule type" value="Genomic_DNA"/>
</dbReference>
<dbReference type="Proteomes" id="UP000284684">
    <property type="component" value="Unassembled WGS sequence"/>
</dbReference>
<protein>
    <submittedName>
        <fullName evidence="1">Uncharacterized protein</fullName>
    </submittedName>
</protein>
<accession>A0A423GPQ6</accession>
<evidence type="ECO:0000313" key="1">
    <source>
        <dbReference type="EMBL" id="ROM94653.1"/>
    </source>
</evidence>
<proteinExistence type="predicted"/>
<sequence>MSKATTDRKAWQLPERFRVRLMFEWGGGCLWCGNIIALDKFSVGPIEERLLLSDEVHAMLNELSQWHDTSLNWDYPPDPGPWNADDYARFDEAAAKLLKSIQQELGEEFEVVYEKL</sequence>
<dbReference type="RefSeq" id="WP_123583766.1">
    <property type="nucleotide sequence ID" value="NZ_MOBI01000020.1"/>
</dbReference>
<dbReference type="AlphaFoldDB" id="A0A423GPQ6"/>